<dbReference type="RefSeq" id="WP_096354805.1">
    <property type="nucleotide sequence ID" value="NZ_AP017313.1"/>
</dbReference>
<reference evidence="2" key="1">
    <citation type="submission" date="2020-08" db="EMBL/GenBank/DDBJ databases">
        <title>Genomic Encyclopedia of Type Strains, Phase III (KMG-III): the genomes of soil and plant-associated and newly described type strains.</title>
        <authorList>
            <person name="Whitman W."/>
        </authorList>
    </citation>
    <scope>NUCLEOTIDE SEQUENCE [LARGE SCALE GENOMIC DNA]</scope>
    <source>
        <strain evidence="2">CECT 8628</strain>
    </source>
</reference>
<dbReference type="EMBL" id="JACHWX010000003">
    <property type="protein sequence ID" value="MBB3055214.1"/>
    <property type="molecule type" value="Genomic_DNA"/>
</dbReference>
<evidence type="ECO:0000313" key="2">
    <source>
        <dbReference type="EMBL" id="MBB3055214.1"/>
    </source>
</evidence>
<feature type="signal peptide" evidence="1">
    <location>
        <begin position="1"/>
        <end position="22"/>
    </location>
</feature>
<keyword evidence="1" id="KW-0732">Signal</keyword>
<dbReference type="Proteomes" id="UP000539265">
    <property type="component" value="Unassembled WGS sequence"/>
</dbReference>
<evidence type="ECO:0000313" key="3">
    <source>
        <dbReference type="Proteomes" id="UP000539265"/>
    </source>
</evidence>
<accession>A0A839SD14</accession>
<feature type="chain" id="PRO_5032950456" description="Outer membrane protein transport protein" evidence="1">
    <location>
        <begin position="23"/>
        <end position="448"/>
    </location>
</feature>
<dbReference type="OrthoDB" id="1491239at2"/>
<protein>
    <recommendedName>
        <fullName evidence="4">Outer membrane protein transport protein</fullName>
    </recommendedName>
</protein>
<organism evidence="2 3">
    <name type="scientific">Mucilaginibacter gotjawali</name>
    <dbReference type="NCBI Taxonomy" id="1550579"/>
    <lineage>
        <taxon>Bacteria</taxon>
        <taxon>Pseudomonadati</taxon>
        <taxon>Bacteroidota</taxon>
        <taxon>Sphingobacteriia</taxon>
        <taxon>Sphingobacteriales</taxon>
        <taxon>Sphingobacteriaceae</taxon>
        <taxon>Mucilaginibacter</taxon>
    </lineage>
</organism>
<evidence type="ECO:0008006" key="4">
    <source>
        <dbReference type="Google" id="ProtNLM"/>
    </source>
</evidence>
<dbReference type="AlphaFoldDB" id="A0A839SD14"/>
<proteinExistence type="predicted"/>
<comment type="caution">
    <text evidence="2">The sequence shown here is derived from an EMBL/GenBank/DDBJ whole genome shotgun (WGS) entry which is preliminary data.</text>
</comment>
<name>A0A839SD14_9SPHI</name>
<dbReference type="Gene3D" id="2.40.160.60">
    <property type="entry name" value="Outer membrane protein transport protein (OMPP1/FadL/TodX)"/>
    <property type="match status" value="1"/>
</dbReference>
<sequence length="448" mass="48844">MIKYTRVFITILLAFFAFGAQAQSTATTSTPYSQFGLGDIDPGYLPQNIAMGGIATAINRINLYNNINPLNPASYGMINFTTIDAGIYSNFQTFNQTGQPTSKNSNFRFSHIAFAIPVSKRSALSFGLMPYSQVGYNNVQTKTGFGSGSSVDTNKTNYINSGDGGLSKAYLGYGFGLGKHLLIGANASFIFGNTQQSTATEFPNLYGVFDNEVQQTRSVRGVNYDYGIQYSFDFGEYKTKHLVLGYSGSANTSLSATDTYIVSQYTYNSSGAKNVAVDSIKNEQGAKASIKLPQINHFGISFQNDGHFLVGADYSTGKWSALTIGGVNQGLVDSKTYNIGGQFTPDINSLRNYFARADYRLGFMYNQSYLNVQNAAGVYTNITGYAVTFGLGLPLAPNSVGSAFYKINLAGEVGQRGTTTNAMVKENYFTLHLSFVLNDKWFQQFKFE</sequence>
<evidence type="ECO:0000256" key="1">
    <source>
        <dbReference type="SAM" id="SignalP"/>
    </source>
</evidence>
<keyword evidence="3" id="KW-1185">Reference proteome</keyword>
<gene>
    <name evidence="2" type="ORF">FHS11_001631</name>
</gene>